<feature type="domain" description="Chromo" evidence="22">
    <location>
        <begin position="2934"/>
        <end position="2992"/>
    </location>
</feature>
<dbReference type="Gene3D" id="3.30.70.270">
    <property type="match status" value="4"/>
</dbReference>
<dbReference type="GO" id="GO:0008270">
    <property type="term" value="F:zinc ion binding"/>
    <property type="evidence" value="ECO:0007669"/>
    <property type="project" value="UniProtKB-KW"/>
</dbReference>
<dbReference type="Gene3D" id="2.40.50.40">
    <property type="match status" value="2"/>
</dbReference>
<evidence type="ECO:0000259" key="24">
    <source>
        <dbReference type="PROSITE" id="PS50878"/>
    </source>
</evidence>
<keyword evidence="12" id="KW-0460">Magnesium</keyword>
<dbReference type="InterPro" id="IPR000953">
    <property type="entry name" value="Chromo/chromo_shadow_dom"/>
</dbReference>
<dbReference type="GO" id="GO:0005634">
    <property type="term" value="C:nucleus"/>
    <property type="evidence" value="ECO:0007669"/>
    <property type="project" value="UniProtKB-SubCell"/>
</dbReference>
<evidence type="ECO:0000256" key="13">
    <source>
        <dbReference type="ARBA" id="ARBA00022908"/>
    </source>
</evidence>
<dbReference type="Pfam" id="PF17919">
    <property type="entry name" value="RT_RNaseH_2"/>
    <property type="match status" value="2"/>
</dbReference>
<evidence type="ECO:0000256" key="10">
    <source>
        <dbReference type="ARBA" id="ARBA00022759"/>
    </source>
</evidence>
<dbReference type="Gene3D" id="2.40.70.10">
    <property type="entry name" value="Acid Proteases"/>
    <property type="match status" value="2"/>
</dbReference>
<dbReference type="SUPFAM" id="SSF56672">
    <property type="entry name" value="DNA/RNA polymerases"/>
    <property type="match status" value="2"/>
</dbReference>
<keyword evidence="27" id="KW-1185">Reference proteome</keyword>
<dbReference type="EMBL" id="JAMKFB020000245">
    <property type="protein sequence ID" value="KAL0151480.1"/>
    <property type="molecule type" value="Genomic_DNA"/>
</dbReference>
<feature type="domain" description="CCHC-type" evidence="23">
    <location>
        <begin position="403"/>
        <end position="417"/>
    </location>
</feature>
<evidence type="ECO:0000256" key="14">
    <source>
        <dbReference type="ARBA" id="ARBA00022918"/>
    </source>
</evidence>
<feature type="domain" description="Reverse transcriptase" evidence="24">
    <location>
        <begin position="646"/>
        <end position="825"/>
    </location>
</feature>
<sequence>MHKQWPWAPPPWLSPTVISGNLPRSFNVPTRTRFTHAPRPGCNSERFLPFTLTALDFRLLLDTPTFCLDTDYDYSLIPRYSARTLVLIIVSPLLQLFIGVFDPCLLQMDLTASEHSLQKTSPPQDPAAIYQLATEMSHQGSVLASHHQQLENLNRRTEEIVQSLQALTTSISALSQPSAAAVAPPPPTPTTSNQARLSLPDKFDGAPGKCKGFLLQCTIYISQQPQSFTADDSKVSLICSLLTGRALEWATALWEGRQMAFPSYQRFLQQFREVFDHSAGGKEPGEEILTLKQGTFTAADYTLRFRTLAAQTGWPPEPLKVMYRRGLRDDLQAELACRDEGKSLEQFMELAIQIDNLIRSRHGHRPYTPQPATSRTADPEPMQIGYTHLTQEERDRRLRSHLCLYCGQPNHIRANCPVRPPQTPSRVSVNPLDNFLTIQVKISFKNRELRTTAFIDSGAAGNFIDGNYAKLYDIPLLPCGSRMAVAALDGRPLGSGRVTSVTEDVTLHIGPLHQETIRFFTIQSPEHPIILGLPWLELHDPTISWAEREMTQWSPHCHQHCIRGLPDLPGPPSELTTQKELHDHLPAQYHDLQIAFSKERATQLPPHRPTDCAIVLLPGTTPPKGRIFPLSQPETESMKNYIQEELAKGFIRPSTSPASAGFFFVKKKDGGLRPCIDYRGLNDITVKYRYPLPLVPSALEQLRKARFFTKLDLRSAYNLIRIKQGDEWKTAFSTTTGHYEYQVMPFGLANSPSIFQALVNDIFRDMLNHHVIVYIDDILVYSEDFQSHVQHVQAVLKRLIQHQLYAKLQKCEFHQTRISFLRYIISAEGVTMDDQKVTSVLNWPRPKTIKDLQRFLGFANFYRRFIRNFSQVAAPLTSMTRKGPNILRWTPQSEQAFQDLKNRFTTAPILRHPDPELEFTVEVDASNSGIGAILSQRHGSPPKLFPCAYFSRKLNPAERNYEVGDRELLAMKCALEEWRHWLEGSKHRFLVLTDHRNLEYIQSAKRLNSRQARWALFFTRFNFRISYRPGSKNGKADALSRQFDPPIPNSSPEYIIPPPLIVPPVLWDIMAEITEAQTLEPAPPDCPQDKEYVPESLRSRVLHLVHDSPSSGHPGITATAELVSNRFWWPTVSTDVIHFVQHCPTCQITKTSHQRPAGLLHPLPVPQKPWSHLAIDFITDLPASNHYTTILTIVDRFSKACRLIPLTKLPTAWDTAEILMEQVFRFYGIPEDIVSDRGPQFTSRLWNAFCEKMNINLSLTSGYHPQANGQAERLNQELTRFLRSYCHRNQQDWSQYLLWAEYAQNSLRKPATGMTPFQCVLGFQPPLFPWSGEPTNLPTLNHWLRRSEETWDQAHVHLQRAVQRFTEQADRRRRQTPIYEPGQWVWLSTKNLRLRQPCRKLNPRYVGPFQITKQITPVSFRLDLPAQYKISPTFHVSLLKPADAPGGERDQDEVTTPEVPPLIINGEEAYQVHEILDSRRRGRMLQYLIDWEGYGPEERSWVNAQDILDPALITAFHQDHPERPAPRPRGRPRRQQATRFRSRSQGGGSVISQTSVALSDRHQREPSPDLQMDLTASEHSLQKTSPPQDPAAIYQLATEMSHQGSVLASHHQQLENLNRRTEEIVQSLQALTTSISALSQPSAAAVAPPPPTPTTSNQARLSLPDKFDGAPGKCKGFLLQCTIYISQQPQSFTADDSKVSLICSLLTGRALEWATALWEGRQMAFPSYQRFLQQFREVFDHSAGGKEPGEEILTLKQGTFTAADYTLRFRTLAAQTGWPPEPLKVMYRRGLRDDLQAELACRDEGKSLEQFMELAIQIDNLIRSRHGHRPYTPQPATSRTADPEPMQIGYTHLTQEERDRRLRSHLCLYCGQPNHIRANCPVRPPQTPSRVSVNPLDNFLTIQVKISFKNRELRTTAFIDSGAAGNFIDGNYAKLYDIPLLPCGSRMAVAALDGRPLGSGRVTSVTEDVTLHIGPLHQETIRFFTIQSPEHPIILGLPWLELHDPTISWAEREMTQWSPHCHQHCIRGLPDLPGPPSELTTQKELHDHLPAQYHDLQIAFSKERATQLPPHRPTDCAIVLLPGTTPPKGRIFPLSQPETESMKNYIQEELAKGFIRPSTSPASAGFFFVKKKDGGLRPCIDYRGLNDITVKYRYPLPLVPSALEQLRKARFFTKLDLRSAYNLIRIKQGDEWKTAFSTTTGHYEYQVMPFGLANSPSIFQALVNDIFRDMLNHHVIVYIDDILVYSEDFQSHVQHVQAVLKRLIQHQLYAKLQKCEFHQTRISFLRYIISAEGVTMDDQKVTSVLNWPRPKTIKDLQRFLGFANFYRRFIRNFSQVAAPLTSMTRKGPNILRWTPQSEQAFQDLKNRFTTAPILRHPDPELEFTVEVDASNSGIGAILSQRHGSPPKLFPCAYFSRKLNPAERNYEVGDRELLAMKCALEEWRHWLEGSKHRFLVLTDHRNLEYIQSAKRLNSRQARWALFFTRFNFRISYRPGSKNGKADALSRQFDPPIPNSSPEYIIPPPLIVPPVLWDIMAEITEAQTLEPAPPDCPQDKEYVPESLRSRVLHLVHDSPSSGHPGITATAELVSNRFWWPTVSTDVIHFVQHCPTCQITKTSHQRPAGLLHPLPVPQKPWSHLAIDFITDLPASNHYTTILTIVDRFSKACRLIPLTKLPTAWDTAEILMEQVFRFYGIPEDIVSDRGPQFTSRLWNAFCEKMNINLSLTSGYHPQANGQAERLNQELTRFLRSYCHRNQQDWSQYLLWAEYAQNSLRKPATGMTPFQCVLGFQPPLFPWSGEPTNLPTLNHWLRRSEETWDQAHVHLQRAVQRFTEQADRRRRQTPIYEPGQWVWLSTKNLRLRQPCRKLNPRYVGPFQITKQITPVSFRLDLPAQYKISPTFHVSLLKPADAPGGERDQDEVTTPEVPPLIINGEEAYQVHEILDSRRRGRMLQYLIDWEGYGPEERSWVNAQDILDPALITAFHQDHPERPAPRPRGRPRRQQATRFRSRSQGGGSVITGTFPGVLTFPPGLVSPTHLGDFHHSPGCNSERFLPFTLTALDFRLLLDTPTFCLDTDYDYSLIPRYSARTLVLIIVSPLLQLFIGVFDPCLLQRQRARNRLLKFLAIAYYSDLPDCLLVESRKVKADFSEPSQATAGLHEPGQLTAGLHKSSQVTVDFHESSQVTAVVPESGKLTADPHEPSQVTAVVPESSHVSAVSTYHDGQCDGPTTDVCAGCRHPSGFSGLKHNHYRNPATCCCSNGGPEVLSDHKSPPEASSDHESVPVPPEVAASAAEPPQGVVSTYKLSACPVTATEAISELSGCPVTAMEAMNELSARPVTAIDAVIELSAPPVSAKDMLIRPTVFPASLPAVLSASSVPVLPRSQSMT</sequence>
<dbReference type="SMART" id="SM00343">
    <property type="entry name" value="ZnF_C2HC"/>
    <property type="match status" value="2"/>
</dbReference>
<dbReference type="CDD" id="cd09274">
    <property type="entry name" value="RNase_HI_RT_Ty3"/>
    <property type="match status" value="2"/>
</dbReference>
<dbReference type="InterPro" id="IPR043128">
    <property type="entry name" value="Rev_trsase/Diguanyl_cyclase"/>
</dbReference>
<evidence type="ECO:0000313" key="26">
    <source>
        <dbReference type="EMBL" id="KAL0151480.1"/>
    </source>
</evidence>
<dbReference type="Gene3D" id="3.10.10.10">
    <property type="entry name" value="HIV Type 1 Reverse Transcriptase, subunit A, domain 1"/>
    <property type="match status" value="2"/>
</dbReference>
<keyword evidence="16" id="KW-0238">DNA-binding</keyword>
<feature type="compositionally biased region" description="Basic residues" evidence="21">
    <location>
        <begin position="2990"/>
        <end position="3006"/>
    </location>
</feature>
<evidence type="ECO:0000256" key="9">
    <source>
        <dbReference type="ARBA" id="ARBA00022750"/>
    </source>
</evidence>
<protein>
    <recommendedName>
        <fullName evidence="19">Gypsy retrotransposon integrase-like protein 1</fullName>
        <ecNumber evidence="3">3.1.26.4</ecNumber>
    </recommendedName>
</protein>
<dbReference type="InterPro" id="IPR041577">
    <property type="entry name" value="RT_RNaseH_2"/>
</dbReference>
<keyword evidence="17" id="KW-0233">DNA recombination</keyword>
<dbReference type="GO" id="GO:0003887">
    <property type="term" value="F:DNA-directed DNA polymerase activity"/>
    <property type="evidence" value="ECO:0007669"/>
    <property type="project" value="UniProtKB-KW"/>
</dbReference>
<dbReference type="InterPro" id="IPR056924">
    <property type="entry name" value="SH3_Tf2-1"/>
</dbReference>
<evidence type="ECO:0000256" key="21">
    <source>
        <dbReference type="SAM" id="MobiDB-lite"/>
    </source>
</evidence>
<dbReference type="Pfam" id="PF00385">
    <property type="entry name" value="Chromo"/>
    <property type="match status" value="2"/>
</dbReference>
<dbReference type="InterPro" id="IPR016197">
    <property type="entry name" value="Chromo-like_dom_sf"/>
</dbReference>
<evidence type="ECO:0000256" key="3">
    <source>
        <dbReference type="ARBA" id="ARBA00012180"/>
    </source>
</evidence>
<feature type="region of interest" description="Disordered" evidence="21">
    <location>
        <begin position="3263"/>
        <end position="3291"/>
    </location>
</feature>
<evidence type="ECO:0000256" key="11">
    <source>
        <dbReference type="ARBA" id="ARBA00022801"/>
    </source>
</evidence>
<dbReference type="PANTHER" id="PTHR37984:SF5">
    <property type="entry name" value="PROTEIN NYNRIN-LIKE"/>
    <property type="match status" value="1"/>
</dbReference>
<evidence type="ECO:0000256" key="7">
    <source>
        <dbReference type="ARBA" id="ARBA00022722"/>
    </source>
</evidence>
<dbReference type="InterPro" id="IPR001878">
    <property type="entry name" value="Znf_CCHC"/>
</dbReference>
<dbReference type="FunFam" id="3.30.70.270:FF:000020">
    <property type="entry name" value="Transposon Tf2-6 polyprotein-like Protein"/>
    <property type="match status" value="2"/>
</dbReference>
<dbReference type="EC" id="3.1.26.4" evidence="3"/>
<evidence type="ECO:0000256" key="20">
    <source>
        <dbReference type="PROSITE-ProRule" id="PRU00047"/>
    </source>
</evidence>
<dbReference type="PANTHER" id="PTHR37984">
    <property type="entry name" value="PROTEIN CBG26694"/>
    <property type="match status" value="1"/>
</dbReference>
<keyword evidence="15" id="KW-0239">DNA-directed DNA polymerase</keyword>
<dbReference type="FunFam" id="3.10.20.370:FF:000003">
    <property type="entry name" value="Transposon Tf2-6 polyprotein"/>
    <property type="match status" value="2"/>
</dbReference>
<keyword evidence="9" id="KW-0064">Aspartyl protease</keyword>
<feature type="domain" description="Chromo" evidence="22">
    <location>
        <begin position="1470"/>
        <end position="1528"/>
    </location>
</feature>
<dbReference type="GO" id="GO:0006508">
    <property type="term" value="P:proteolysis"/>
    <property type="evidence" value="ECO:0007669"/>
    <property type="project" value="UniProtKB-KW"/>
</dbReference>
<dbReference type="InterPro" id="IPR012337">
    <property type="entry name" value="RNaseH-like_sf"/>
</dbReference>
<evidence type="ECO:0000256" key="5">
    <source>
        <dbReference type="ARBA" id="ARBA00022679"/>
    </source>
</evidence>
<comment type="subcellular location">
    <subcellularLocation>
        <location evidence="1">Nucleus</location>
    </subcellularLocation>
</comment>
<keyword evidence="13" id="KW-0229">DNA integration</keyword>
<dbReference type="SMART" id="SM00298">
    <property type="entry name" value="CHROMO"/>
    <property type="match status" value="2"/>
</dbReference>
<keyword evidence="20" id="KW-0862">Zinc</keyword>
<keyword evidence="14" id="KW-0695">RNA-directed DNA polymerase</keyword>
<dbReference type="SUPFAM" id="SSF57756">
    <property type="entry name" value="Retrovirus zinc finger-like domains"/>
    <property type="match status" value="2"/>
</dbReference>
<comment type="caution">
    <text evidence="26">The sequence shown here is derived from an EMBL/GenBank/DDBJ whole genome shotgun (WGS) entry which is preliminary data.</text>
</comment>
<dbReference type="Pfam" id="PF00665">
    <property type="entry name" value="rve"/>
    <property type="match status" value="2"/>
</dbReference>
<evidence type="ECO:0000256" key="16">
    <source>
        <dbReference type="ARBA" id="ARBA00023125"/>
    </source>
</evidence>
<feature type="domain" description="Integrase catalytic" evidence="25">
    <location>
        <begin position="1165"/>
        <end position="1324"/>
    </location>
</feature>
<dbReference type="InterPro" id="IPR050951">
    <property type="entry name" value="Retrovirus_Pol_polyprotein"/>
</dbReference>
<dbReference type="Gene3D" id="1.10.340.70">
    <property type="match status" value="2"/>
</dbReference>
<keyword evidence="10" id="KW-0255">Endonuclease</keyword>
<keyword evidence="8" id="KW-0479">Metal-binding</keyword>
<dbReference type="InterPro" id="IPR041588">
    <property type="entry name" value="Integrase_H2C2"/>
</dbReference>
<dbReference type="SUPFAM" id="SSF53098">
    <property type="entry name" value="Ribonuclease H-like"/>
    <property type="match status" value="2"/>
</dbReference>
<keyword evidence="5" id="KW-0808">Transferase</keyword>
<evidence type="ECO:0000256" key="15">
    <source>
        <dbReference type="ARBA" id="ARBA00022932"/>
    </source>
</evidence>
<evidence type="ECO:0000259" key="22">
    <source>
        <dbReference type="PROSITE" id="PS50013"/>
    </source>
</evidence>
<keyword evidence="7" id="KW-0540">Nuclease</keyword>
<dbReference type="GO" id="GO:0015074">
    <property type="term" value="P:DNA integration"/>
    <property type="evidence" value="ECO:0007669"/>
    <property type="project" value="UniProtKB-KW"/>
</dbReference>
<dbReference type="Pfam" id="PF00078">
    <property type="entry name" value="RVT_1"/>
    <property type="match status" value="2"/>
</dbReference>
<dbReference type="FunFam" id="3.30.420.10:FF:000032">
    <property type="entry name" value="Retrovirus-related Pol polyprotein from transposon 297-like Protein"/>
    <property type="match status" value="2"/>
</dbReference>
<keyword evidence="6" id="KW-0548">Nucleotidyltransferase</keyword>
<dbReference type="InterPro" id="IPR036397">
    <property type="entry name" value="RNaseH_sf"/>
</dbReference>
<evidence type="ECO:0000259" key="25">
    <source>
        <dbReference type="PROSITE" id="PS50994"/>
    </source>
</evidence>
<evidence type="ECO:0000256" key="19">
    <source>
        <dbReference type="ARBA" id="ARBA00039658"/>
    </source>
</evidence>
<gene>
    <name evidence="26" type="ORF">M9458_053266</name>
</gene>
<dbReference type="PROSITE" id="PS50158">
    <property type="entry name" value="ZF_CCHC"/>
    <property type="match status" value="2"/>
</dbReference>
<evidence type="ECO:0000256" key="2">
    <source>
        <dbReference type="ARBA" id="ARBA00010879"/>
    </source>
</evidence>
<dbReference type="InterPro" id="IPR023780">
    <property type="entry name" value="Chromo_domain"/>
</dbReference>
<dbReference type="InterPro" id="IPR005162">
    <property type="entry name" value="Retrotrans_gag_dom"/>
</dbReference>
<dbReference type="InterPro" id="IPR043502">
    <property type="entry name" value="DNA/RNA_pol_sf"/>
</dbReference>
<dbReference type="Pfam" id="PF17921">
    <property type="entry name" value="Integrase_H2C2"/>
    <property type="match status" value="2"/>
</dbReference>
<dbReference type="SUPFAM" id="SSF54160">
    <property type="entry name" value="Chromo domain-like"/>
    <property type="match status" value="2"/>
</dbReference>
<evidence type="ECO:0000256" key="18">
    <source>
        <dbReference type="ARBA" id="ARBA00023268"/>
    </source>
</evidence>
<dbReference type="PROSITE" id="PS50994">
    <property type="entry name" value="INTEGRASE"/>
    <property type="match status" value="2"/>
</dbReference>
<feature type="compositionally biased region" description="Basic and acidic residues" evidence="21">
    <location>
        <begin position="3263"/>
        <end position="3277"/>
    </location>
</feature>
<dbReference type="CDD" id="cd00303">
    <property type="entry name" value="retropepsin_like"/>
    <property type="match status" value="2"/>
</dbReference>
<dbReference type="GO" id="GO:0003677">
    <property type="term" value="F:DNA binding"/>
    <property type="evidence" value="ECO:0007669"/>
    <property type="project" value="UniProtKB-KW"/>
</dbReference>
<dbReference type="GO" id="GO:0004190">
    <property type="term" value="F:aspartic-type endopeptidase activity"/>
    <property type="evidence" value="ECO:0007669"/>
    <property type="project" value="UniProtKB-KW"/>
</dbReference>
<evidence type="ECO:0000256" key="4">
    <source>
        <dbReference type="ARBA" id="ARBA00022670"/>
    </source>
</evidence>
<feature type="domain" description="CCHC-type" evidence="23">
    <location>
        <begin position="1867"/>
        <end position="1881"/>
    </location>
</feature>
<feature type="domain" description="Integrase catalytic" evidence="25">
    <location>
        <begin position="2629"/>
        <end position="2788"/>
    </location>
</feature>
<reference evidence="26 27" key="1">
    <citation type="submission" date="2024-05" db="EMBL/GenBank/DDBJ databases">
        <title>Genome sequencing and assembly of Indian major carp, Cirrhinus mrigala (Hamilton, 1822).</title>
        <authorList>
            <person name="Mohindra V."/>
            <person name="Chowdhury L.M."/>
            <person name="Lal K."/>
            <person name="Jena J.K."/>
        </authorList>
    </citation>
    <scope>NUCLEOTIDE SEQUENCE [LARGE SCALE GENOMIC DNA]</scope>
    <source>
        <strain evidence="26">CM1030</strain>
        <tissue evidence="26">Blood</tissue>
    </source>
</reference>
<evidence type="ECO:0000256" key="8">
    <source>
        <dbReference type="ARBA" id="ARBA00022723"/>
    </source>
</evidence>
<dbReference type="Gene3D" id="3.30.420.10">
    <property type="entry name" value="Ribonuclease H-like superfamily/Ribonuclease H"/>
    <property type="match status" value="2"/>
</dbReference>
<accession>A0ABD0MPE7</accession>
<name>A0ABD0MPE7_CIRMR</name>
<feature type="domain" description="Reverse transcriptase" evidence="24">
    <location>
        <begin position="2110"/>
        <end position="2289"/>
    </location>
</feature>
<dbReference type="PROSITE" id="PS50878">
    <property type="entry name" value="RT_POL"/>
    <property type="match status" value="2"/>
</dbReference>
<evidence type="ECO:0000256" key="6">
    <source>
        <dbReference type="ARBA" id="ARBA00022695"/>
    </source>
</evidence>
<evidence type="ECO:0000256" key="12">
    <source>
        <dbReference type="ARBA" id="ARBA00022842"/>
    </source>
</evidence>
<dbReference type="Pfam" id="PF24626">
    <property type="entry name" value="SH3_Tf2-1"/>
    <property type="match status" value="2"/>
</dbReference>
<feature type="region of interest" description="Disordered" evidence="21">
    <location>
        <begin position="1519"/>
        <end position="1568"/>
    </location>
</feature>
<dbReference type="InterPro" id="IPR001584">
    <property type="entry name" value="Integrase_cat-core"/>
</dbReference>
<dbReference type="Pfam" id="PF03732">
    <property type="entry name" value="Retrotrans_gag"/>
    <property type="match status" value="2"/>
</dbReference>
<keyword evidence="11" id="KW-0378">Hydrolase</keyword>
<dbReference type="GO" id="GO:0006310">
    <property type="term" value="P:DNA recombination"/>
    <property type="evidence" value="ECO:0007669"/>
    <property type="project" value="UniProtKB-KW"/>
</dbReference>
<feature type="compositionally biased region" description="Basic residues" evidence="21">
    <location>
        <begin position="1526"/>
        <end position="1542"/>
    </location>
</feature>
<comment type="similarity">
    <text evidence="2">Belongs to the beta type-B retroviral polymerase family. HERV class-II K(HML-2) pol subfamily.</text>
</comment>
<dbReference type="InterPro" id="IPR036875">
    <property type="entry name" value="Znf_CCHC_sf"/>
</dbReference>
<dbReference type="GO" id="GO:0003964">
    <property type="term" value="F:RNA-directed DNA polymerase activity"/>
    <property type="evidence" value="ECO:0007669"/>
    <property type="project" value="UniProtKB-KW"/>
</dbReference>
<dbReference type="InterPro" id="IPR000477">
    <property type="entry name" value="RT_dom"/>
</dbReference>
<evidence type="ECO:0000256" key="1">
    <source>
        <dbReference type="ARBA" id="ARBA00004123"/>
    </source>
</evidence>
<dbReference type="PROSITE" id="PS50013">
    <property type="entry name" value="CHROMO_2"/>
    <property type="match status" value="2"/>
</dbReference>
<feature type="region of interest" description="Disordered" evidence="21">
    <location>
        <begin position="2983"/>
        <end position="3011"/>
    </location>
</feature>
<dbReference type="Proteomes" id="UP001529510">
    <property type="component" value="Unassembled WGS sequence"/>
</dbReference>
<keyword evidence="4" id="KW-0645">Protease</keyword>
<keyword evidence="20" id="KW-0863">Zinc-finger</keyword>
<organism evidence="26 27">
    <name type="scientific">Cirrhinus mrigala</name>
    <name type="common">Mrigala</name>
    <dbReference type="NCBI Taxonomy" id="683832"/>
    <lineage>
        <taxon>Eukaryota</taxon>
        <taxon>Metazoa</taxon>
        <taxon>Chordata</taxon>
        <taxon>Craniata</taxon>
        <taxon>Vertebrata</taxon>
        <taxon>Euteleostomi</taxon>
        <taxon>Actinopterygii</taxon>
        <taxon>Neopterygii</taxon>
        <taxon>Teleostei</taxon>
        <taxon>Ostariophysi</taxon>
        <taxon>Cypriniformes</taxon>
        <taxon>Cyprinidae</taxon>
        <taxon>Labeoninae</taxon>
        <taxon>Labeonini</taxon>
        <taxon>Cirrhinus</taxon>
    </lineage>
</organism>
<dbReference type="InterPro" id="IPR021109">
    <property type="entry name" value="Peptidase_aspartic_dom_sf"/>
</dbReference>
<proteinExistence type="inferred from homology"/>
<evidence type="ECO:0000256" key="17">
    <source>
        <dbReference type="ARBA" id="ARBA00023172"/>
    </source>
</evidence>
<evidence type="ECO:0000259" key="23">
    <source>
        <dbReference type="PROSITE" id="PS50158"/>
    </source>
</evidence>
<dbReference type="GO" id="GO:0004523">
    <property type="term" value="F:RNA-DNA hybrid ribonuclease activity"/>
    <property type="evidence" value="ECO:0007669"/>
    <property type="project" value="UniProtKB-EC"/>
</dbReference>
<evidence type="ECO:0000313" key="27">
    <source>
        <dbReference type="Proteomes" id="UP001529510"/>
    </source>
</evidence>
<dbReference type="CDD" id="cd01647">
    <property type="entry name" value="RT_LTR"/>
    <property type="match status" value="2"/>
</dbReference>
<keyword evidence="18" id="KW-0511">Multifunctional enzyme</keyword>
<dbReference type="FunFam" id="1.10.340.70:FF:000001">
    <property type="entry name" value="Retrovirus-related Pol polyprotein from transposon gypsy-like Protein"/>
    <property type="match status" value="2"/>
</dbReference>